<protein>
    <submittedName>
        <fullName evidence="1">Uncharacterized protein</fullName>
    </submittedName>
</protein>
<reference evidence="1" key="1">
    <citation type="submission" date="2022-05" db="EMBL/GenBank/DDBJ databases">
        <title>Chromosome-level genome of Chaenocephalus aceratus.</title>
        <authorList>
            <person name="Park H."/>
        </authorList>
    </citation>
    <scope>NUCLEOTIDE SEQUENCE</scope>
    <source>
        <strain evidence="1">KU_202001</strain>
    </source>
</reference>
<accession>A0ACB9WV59</accession>
<evidence type="ECO:0000313" key="2">
    <source>
        <dbReference type="Proteomes" id="UP001057452"/>
    </source>
</evidence>
<gene>
    <name evidence="1" type="ORF">KUCAC02_011207</name>
</gene>
<evidence type="ECO:0000313" key="1">
    <source>
        <dbReference type="EMBL" id="KAI4817834.1"/>
    </source>
</evidence>
<organism evidence="1 2">
    <name type="scientific">Chaenocephalus aceratus</name>
    <name type="common">Blackfin icefish</name>
    <name type="synonym">Chaenichthys aceratus</name>
    <dbReference type="NCBI Taxonomy" id="36190"/>
    <lineage>
        <taxon>Eukaryota</taxon>
        <taxon>Metazoa</taxon>
        <taxon>Chordata</taxon>
        <taxon>Craniata</taxon>
        <taxon>Vertebrata</taxon>
        <taxon>Euteleostomi</taxon>
        <taxon>Actinopterygii</taxon>
        <taxon>Neopterygii</taxon>
        <taxon>Teleostei</taxon>
        <taxon>Neoteleostei</taxon>
        <taxon>Acanthomorphata</taxon>
        <taxon>Eupercaria</taxon>
        <taxon>Perciformes</taxon>
        <taxon>Notothenioidei</taxon>
        <taxon>Channichthyidae</taxon>
        <taxon>Chaenocephalus</taxon>
    </lineage>
</organism>
<comment type="caution">
    <text evidence="1">The sequence shown here is derived from an EMBL/GenBank/DDBJ whole genome shotgun (WGS) entry which is preliminary data.</text>
</comment>
<dbReference type="EMBL" id="CM043795">
    <property type="protein sequence ID" value="KAI4817834.1"/>
    <property type="molecule type" value="Genomic_DNA"/>
</dbReference>
<sequence>MANDKYATDFSRNRYQNHLPYSGVDDYRRSQPASLYSPESLASEINNQTLRKAPLAPTLHPHPQPQQQHHHHQQPPQQQQPQPHLPLSSLLDDSEDEVTSSAMSAIAAAAAASCDLNAEGRDGERRDIIGGLLGGLGFGNLSGPSSTSSLNGATLPLTHPSQPHTKPRRPRKPREKRDPNNIVRRRRSPAPPGDGSERPYSCQVCCKRFRRAETLRRHTRVHTGEKPHACDVCGKMFREPFHLTKHLTVHSGQKNYKCNLCGKMFAYAQSLVRHGKLHRKGEIDSQGRRVKGAAAAAAAAAAAISQVGPSGNSDYFSSCSQGEKSPTSGTPSQRLYTCTVCWKSFRHYFHLTAHQQTVHGGGVGLEKSFRCEVCGKAFAYSNSLVRHKLSQHGIDRNGQRVNQSQPSGYPPAFYDSGSGSNYAGSSHMQQGAPGQQQQQQQQQHPFHYRSKNIQKRLGQTKKQTKTKTQVLIHSIMRDGKLVGVPLSKDTRKKLMLLRKKRGRLQEALKKKKILAQLRVKGCVMKAKSWSGGAVTVTGLSSMEIPIKRFPCPICPSATYALPGALLVHRAVRHPPRTSGRSARLRCQVCGKRSSSLHKALKHRGKHLKQAAFQCCKCRHHFWNSLLLSRHDFCCRGPPISRGWELMKMKSPPSESNQSPAPLALPVLVQPERSTVLTEYSQ</sequence>
<keyword evidence="2" id="KW-1185">Reference proteome</keyword>
<proteinExistence type="predicted"/>
<dbReference type="Proteomes" id="UP001057452">
    <property type="component" value="Chromosome 11"/>
</dbReference>
<name>A0ACB9WV59_CHAAC</name>